<dbReference type="GO" id="GO:0089714">
    <property type="term" value="F:UDP-N-acetyl-D-mannosamine dehydrogenase activity"/>
    <property type="evidence" value="ECO:0007669"/>
    <property type="project" value="UniProtKB-EC"/>
</dbReference>
<comment type="similarity">
    <text evidence="3">Belongs to the UDP-glucose/GDP-mannose dehydrogenase family.</text>
</comment>
<evidence type="ECO:0000313" key="5">
    <source>
        <dbReference type="EMBL" id="MFC3551474.1"/>
    </source>
</evidence>
<dbReference type="InterPro" id="IPR001732">
    <property type="entry name" value="UDP-Glc/GDP-Man_DH_N"/>
</dbReference>
<keyword evidence="2" id="KW-0520">NAD</keyword>
<dbReference type="Proteomes" id="UP001595740">
    <property type="component" value="Unassembled WGS sequence"/>
</dbReference>
<comment type="caution">
    <text evidence="5">The sequence shown here is derived from an EMBL/GenBank/DDBJ whole genome shotgun (WGS) entry which is preliminary data.</text>
</comment>
<evidence type="ECO:0000256" key="2">
    <source>
        <dbReference type="ARBA" id="ARBA00023027"/>
    </source>
</evidence>
<dbReference type="SUPFAM" id="SSF48179">
    <property type="entry name" value="6-phosphogluconate dehydrogenase C-terminal domain-like"/>
    <property type="match status" value="1"/>
</dbReference>
<dbReference type="Gene3D" id="1.20.5.100">
    <property type="entry name" value="Cytochrome c1, transmembrane anchor, C-terminal"/>
    <property type="match status" value="1"/>
</dbReference>
<dbReference type="RefSeq" id="WP_386759239.1">
    <property type="nucleotide sequence ID" value="NZ_JBHRXK010000004.1"/>
</dbReference>
<dbReference type="EMBL" id="JBHRXK010000004">
    <property type="protein sequence ID" value="MFC3551474.1"/>
    <property type="molecule type" value="Genomic_DNA"/>
</dbReference>
<keyword evidence="6" id="KW-1185">Reference proteome</keyword>
<dbReference type="InterPro" id="IPR036220">
    <property type="entry name" value="UDP-Glc/GDP-Man_DH_C_sf"/>
</dbReference>
<dbReference type="PANTHER" id="PTHR43491:SF1">
    <property type="entry name" value="UDP-N-ACETYL-D-MANNOSAMINE DEHYDROGENASE"/>
    <property type="match status" value="1"/>
</dbReference>
<reference evidence="6" key="1">
    <citation type="journal article" date="2019" name="Int. J. Syst. Evol. Microbiol.">
        <title>The Global Catalogue of Microorganisms (GCM) 10K type strain sequencing project: providing services to taxonomists for standard genome sequencing and annotation.</title>
        <authorList>
            <consortium name="The Broad Institute Genomics Platform"/>
            <consortium name="The Broad Institute Genome Sequencing Center for Infectious Disease"/>
            <person name="Wu L."/>
            <person name="Ma J."/>
        </authorList>
    </citation>
    <scope>NUCLEOTIDE SEQUENCE [LARGE SCALE GENOMIC DNA]</scope>
    <source>
        <strain evidence="6">KCTC 42875</strain>
    </source>
</reference>
<dbReference type="PIRSF" id="PIRSF500136">
    <property type="entry name" value="UDP_ManNAc_DH"/>
    <property type="match status" value="1"/>
</dbReference>
<protein>
    <submittedName>
        <fullName evidence="5">UDP-N-acetyl-D-mannosamine dehydrogenase</fullName>
        <ecNumber evidence="5">1.1.1.336</ecNumber>
    </submittedName>
</protein>
<dbReference type="InterPro" id="IPR014026">
    <property type="entry name" value="UDP-Glc/GDP-Man_DH_dimer"/>
</dbReference>
<dbReference type="Gene3D" id="3.40.50.720">
    <property type="entry name" value="NAD(P)-binding Rossmann-like Domain"/>
    <property type="match status" value="2"/>
</dbReference>
<dbReference type="Pfam" id="PF00984">
    <property type="entry name" value="UDPG_MGDP_dh"/>
    <property type="match status" value="1"/>
</dbReference>
<name>A0ABV7RPF5_9GAMM</name>
<dbReference type="InterPro" id="IPR008927">
    <property type="entry name" value="6-PGluconate_DH-like_C_sf"/>
</dbReference>
<dbReference type="InterPro" id="IPR017476">
    <property type="entry name" value="UDP-Glc/GDP-Man"/>
</dbReference>
<dbReference type="EC" id="1.1.1.336" evidence="5"/>
<dbReference type="SUPFAM" id="SSF52413">
    <property type="entry name" value="UDP-glucose/GDP-mannose dehydrogenase C-terminal domain"/>
    <property type="match status" value="1"/>
</dbReference>
<dbReference type="NCBIfam" id="NF008286">
    <property type="entry name" value="PRK11064.1"/>
    <property type="match status" value="1"/>
</dbReference>
<dbReference type="Pfam" id="PF03720">
    <property type="entry name" value="UDPG_MGDP_dh_C"/>
    <property type="match status" value="1"/>
</dbReference>
<sequence>MKVSKGFPSSVSVIGLGYIGLPTATMFASRKVNVVGVDINQKAVDIINDGRIHIVEPELDILVHAVVTEGYLRATTKPEPADAFLIAVPTPFKNGHVPDLSYVEAAAKSIAPVLKAGDLVVLESTSPVGTTEKMASWLANARPDLKFPIPGVETPDVHVAYCPERVLPGQVVHELVVNDRIIGGLTAKCAELAAKVYEVFVEGQLVRTDARTAELCKLTENSFRDVNIAFANELSIICDRLGINVWELIKLANHHPRVNILKPGCGVGGHCIAVDPWFIVDSAPEEARMIRMAREINNDKPHVVLRWINEAVQSVVVSGKRIEDASIAILGLAFKPDIDDLRESPALGIAEKVVSTWSGDLLVVEPNIDELPASLGSATMVDLRTALNRADILVTLVAHREFAEISRNVRPGVIMVDAVGIRDVENDGSEIIAPWQEARRAIR</sequence>
<feature type="domain" description="UDP-glucose/GDP-mannose dehydrogenase C-terminal" evidence="4">
    <location>
        <begin position="328"/>
        <end position="424"/>
    </location>
</feature>
<proteinExistence type="inferred from homology"/>
<dbReference type="InterPro" id="IPR014027">
    <property type="entry name" value="UDP-Glc/GDP-Man_DH_C"/>
</dbReference>
<evidence type="ECO:0000313" key="6">
    <source>
        <dbReference type="Proteomes" id="UP001595740"/>
    </source>
</evidence>
<evidence type="ECO:0000256" key="1">
    <source>
        <dbReference type="ARBA" id="ARBA00023002"/>
    </source>
</evidence>
<dbReference type="Pfam" id="PF03721">
    <property type="entry name" value="UDPG_MGDP_dh_N"/>
    <property type="match status" value="1"/>
</dbReference>
<evidence type="ECO:0000259" key="4">
    <source>
        <dbReference type="SMART" id="SM00984"/>
    </source>
</evidence>
<dbReference type="SUPFAM" id="SSF51735">
    <property type="entry name" value="NAD(P)-binding Rossmann-fold domains"/>
    <property type="match status" value="1"/>
</dbReference>
<dbReference type="NCBIfam" id="TIGR03026">
    <property type="entry name" value="NDP-sugDHase"/>
    <property type="match status" value="1"/>
</dbReference>
<organism evidence="5 6">
    <name type="scientific">Lysobacter cavernae</name>
    <dbReference type="NCBI Taxonomy" id="1685901"/>
    <lineage>
        <taxon>Bacteria</taxon>
        <taxon>Pseudomonadati</taxon>
        <taxon>Pseudomonadota</taxon>
        <taxon>Gammaproteobacteria</taxon>
        <taxon>Lysobacterales</taxon>
        <taxon>Lysobacteraceae</taxon>
        <taxon>Lysobacter</taxon>
    </lineage>
</organism>
<dbReference type="InterPro" id="IPR036291">
    <property type="entry name" value="NAD(P)-bd_dom_sf"/>
</dbReference>
<dbReference type="PANTHER" id="PTHR43491">
    <property type="entry name" value="UDP-N-ACETYL-D-MANNOSAMINE DEHYDROGENASE"/>
    <property type="match status" value="1"/>
</dbReference>
<gene>
    <name evidence="5" type="primary">wecC</name>
    <name evidence="5" type="ORF">ACFOLC_10685</name>
</gene>
<dbReference type="PIRSF" id="PIRSF000124">
    <property type="entry name" value="UDPglc_GDPman_dh"/>
    <property type="match status" value="1"/>
</dbReference>
<dbReference type="InterPro" id="IPR028359">
    <property type="entry name" value="UDP_ManNAc/GlcNAc_DH"/>
</dbReference>
<evidence type="ECO:0000256" key="3">
    <source>
        <dbReference type="PIRNR" id="PIRNR000124"/>
    </source>
</evidence>
<dbReference type="SMART" id="SM00984">
    <property type="entry name" value="UDPG_MGDP_dh_C"/>
    <property type="match status" value="1"/>
</dbReference>
<keyword evidence="1 5" id="KW-0560">Oxidoreductase</keyword>
<accession>A0ABV7RPF5</accession>